<dbReference type="GO" id="GO:0005634">
    <property type="term" value="C:nucleus"/>
    <property type="evidence" value="ECO:0007669"/>
    <property type="project" value="UniProtKB-SubCell"/>
</dbReference>
<evidence type="ECO:0000256" key="6">
    <source>
        <dbReference type="SAM" id="MobiDB-lite"/>
    </source>
</evidence>
<name>A0A9Q0J7L4_9ROSI</name>
<dbReference type="PANTHER" id="PTHR31541:SF25">
    <property type="entry name" value="GAMMA-GLIADIN B"/>
    <property type="match status" value="1"/>
</dbReference>
<evidence type="ECO:0000256" key="2">
    <source>
        <dbReference type="ARBA" id="ARBA00023015"/>
    </source>
</evidence>
<evidence type="ECO:0000256" key="5">
    <source>
        <dbReference type="ARBA" id="ARBA00023242"/>
    </source>
</evidence>
<dbReference type="InterPro" id="IPR015300">
    <property type="entry name" value="DNA-bd_pseudobarrel_sf"/>
</dbReference>
<keyword evidence="8" id="KW-1185">Reference proteome</keyword>
<dbReference type="GO" id="GO:0003677">
    <property type="term" value="F:DNA binding"/>
    <property type="evidence" value="ECO:0007669"/>
    <property type="project" value="UniProtKB-KW"/>
</dbReference>
<sequence>MGALKDIVGSEDRGFEEFCESFKKAAGGDEGKAMSLMEEYIVEEHILFKIRQRKPADHQYLNNHRKGTKQKSFLDPVVVLQQLGVYVPKKKRGSRSMRATRAARVISFEDDDQVRGEKDVLREEEEKPKKKPTKDTRKRPTSSSHDDDDAKQEPKKKKKGAGTTGKFDLGKLGLDELLDCSDEIRESILEKDDTDLKLVMVKKLYHTDLDLHQDRLAMPARQILDLDNFLREEEKEKVFGSREGLMVKLVDPSLVVSDMRLTKWPFHNQKDWFSFELTKGWRAVVERNPHVLKPNALLQVYSFRRNAQLCLVLWKLPLPPRPDNACGSTSNGDASQKD</sequence>
<dbReference type="Gene3D" id="2.40.330.10">
    <property type="entry name" value="DNA-binding pseudobarrel domain"/>
    <property type="match status" value="1"/>
</dbReference>
<dbReference type="SUPFAM" id="SSF101936">
    <property type="entry name" value="DNA-binding pseudobarrel domain"/>
    <property type="match status" value="1"/>
</dbReference>
<dbReference type="Pfam" id="PF03754">
    <property type="entry name" value="At2g31720-like"/>
    <property type="match status" value="1"/>
</dbReference>
<comment type="subcellular location">
    <subcellularLocation>
        <location evidence="1">Nucleus</location>
    </subcellularLocation>
</comment>
<evidence type="ECO:0008006" key="9">
    <source>
        <dbReference type="Google" id="ProtNLM"/>
    </source>
</evidence>
<comment type="caution">
    <text evidence="7">The sequence shown here is derived from an EMBL/GenBank/DDBJ whole genome shotgun (WGS) entry which is preliminary data.</text>
</comment>
<evidence type="ECO:0000313" key="8">
    <source>
        <dbReference type="Proteomes" id="UP001141552"/>
    </source>
</evidence>
<accession>A0A9Q0J7L4</accession>
<evidence type="ECO:0000256" key="4">
    <source>
        <dbReference type="ARBA" id="ARBA00023163"/>
    </source>
</evidence>
<evidence type="ECO:0000313" key="7">
    <source>
        <dbReference type="EMBL" id="KAJ4831329.1"/>
    </source>
</evidence>
<dbReference type="Proteomes" id="UP001141552">
    <property type="component" value="Unassembled WGS sequence"/>
</dbReference>
<protein>
    <recommendedName>
        <fullName evidence="9">TF-B3 domain-containing protein</fullName>
    </recommendedName>
</protein>
<feature type="compositionally biased region" description="Basic and acidic residues" evidence="6">
    <location>
        <begin position="116"/>
        <end position="128"/>
    </location>
</feature>
<dbReference type="OrthoDB" id="851468at2759"/>
<organism evidence="7 8">
    <name type="scientific">Turnera subulata</name>
    <dbReference type="NCBI Taxonomy" id="218843"/>
    <lineage>
        <taxon>Eukaryota</taxon>
        <taxon>Viridiplantae</taxon>
        <taxon>Streptophyta</taxon>
        <taxon>Embryophyta</taxon>
        <taxon>Tracheophyta</taxon>
        <taxon>Spermatophyta</taxon>
        <taxon>Magnoliopsida</taxon>
        <taxon>eudicotyledons</taxon>
        <taxon>Gunneridae</taxon>
        <taxon>Pentapetalae</taxon>
        <taxon>rosids</taxon>
        <taxon>fabids</taxon>
        <taxon>Malpighiales</taxon>
        <taxon>Passifloraceae</taxon>
        <taxon>Turnera</taxon>
    </lineage>
</organism>
<reference evidence="7" key="2">
    <citation type="journal article" date="2023" name="Plants (Basel)">
        <title>Annotation of the Turnera subulata (Passifloraceae) Draft Genome Reveals the S-Locus Evolved after the Divergence of Turneroideae from Passifloroideae in a Stepwise Manner.</title>
        <authorList>
            <person name="Henning P.M."/>
            <person name="Roalson E.H."/>
            <person name="Mir W."/>
            <person name="McCubbin A.G."/>
            <person name="Shore J.S."/>
        </authorList>
    </citation>
    <scope>NUCLEOTIDE SEQUENCE</scope>
    <source>
        <strain evidence="7">F60SS</strain>
    </source>
</reference>
<keyword evidence="4" id="KW-0804">Transcription</keyword>
<dbReference type="AlphaFoldDB" id="A0A9Q0J7L4"/>
<evidence type="ECO:0000256" key="3">
    <source>
        <dbReference type="ARBA" id="ARBA00023125"/>
    </source>
</evidence>
<dbReference type="PANTHER" id="PTHR31541">
    <property type="entry name" value="B3 DOMAIN PLANT PROTEIN-RELATED"/>
    <property type="match status" value="1"/>
</dbReference>
<keyword evidence="5" id="KW-0539">Nucleus</keyword>
<dbReference type="InterPro" id="IPR005508">
    <property type="entry name" value="At2g31720-like"/>
</dbReference>
<feature type="region of interest" description="Disordered" evidence="6">
    <location>
        <begin position="116"/>
        <end position="164"/>
    </location>
</feature>
<feature type="compositionally biased region" description="Basic residues" evidence="6">
    <location>
        <begin position="129"/>
        <end position="140"/>
    </location>
</feature>
<keyword evidence="3" id="KW-0238">DNA-binding</keyword>
<gene>
    <name evidence="7" type="ORF">Tsubulata_033708</name>
</gene>
<reference evidence="7" key="1">
    <citation type="submission" date="2022-02" db="EMBL/GenBank/DDBJ databases">
        <authorList>
            <person name="Henning P.M."/>
            <person name="McCubbin A.G."/>
            <person name="Shore J.S."/>
        </authorList>
    </citation>
    <scope>NUCLEOTIDE SEQUENCE</scope>
    <source>
        <strain evidence="7">F60SS</strain>
        <tissue evidence="7">Leaves</tissue>
    </source>
</reference>
<proteinExistence type="predicted"/>
<evidence type="ECO:0000256" key="1">
    <source>
        <dbReference type="ARBA" id="ARBA00004123"/>
    </source>
</evidence>
<dbReference type="EMBL" id="JAKUCV010005401">
    <property type="protein sequence ID" value="KAJ4831329.1"/>
    <property type="molecule type" value="Genomic_DNA"/>
</dbReference>
<keyword evidence="2" id="KW-0805">Transcription regulation</keyword>